<accession>A0A3A6Q9K4</accession>
<reference evidence="1 2" key="1">
    <citation type="submission" date="2018-06" db="EMBL/GenBank/DDBJ databases">
        <title>Halonotius sp. F13-13 a new haloarchaeeon isolated from a solar saltern from Isla Cristina, Huelva, Spain.</title>
        <authorList>
            <person name="Duran-Viseras A."/>
            <person name="Sanchez-Porro C."/>
            <person name="Ventosa A."/>
        </authorList>
    </citation>
    <scope>NUCLEOTIDE SEQUENCE [LARGE SCALE GENOMIC DNA]</scope>
    <source>
        <strain evidence="1 2">CECT 7525</strain>
    </source>
</reference>
<dbReference type="AlphaFoldDB" id="A0A3A6Q9K4"/>
<comment type="caution">
    <text evidence="1">The sequence shown here is derived from an EMBL/GenBank/DDBJ whole genome shotgun (WGS) entry which is preliminary data.</text>
</comment>
<evidence type="ECO:0008006" key="3">
    <source>
        <dbReference type="Google" id="ProtNLM"/>
    </source>
</evidence>
<dbReference type="EMBL" id="QMDW01000016">
    <property type="protein sequence ID" value="RJX48772.1"/>
    <property type="molecule type" value="Genomic_DNA"/>
</dbReference>
<dbReference type="Proteomes" id="UP000281564">
    <property type="component" value="Unassembled WGS sequence"/>
</dbReference>
<gene>
    <name evidence="1" type="ORF">DP106_11000</name>
</gene>
<evidence type="ECO:0000313" key="2">
    <source>
        <dbReference type="Proteomes" id="UP000281564"/>
    </source>
</evidence>
<dbReference type="OrthoDB" id="340417at2157"/>
<sequence>MGSNPAVSLVLISDDASYREAVADAVDRCPDLTLTATVVPDDSQPAHIAAPADCVLIDAGTGSLSLADFRAALRAHHPSLAVIVAAVESTTLPPSLSIHARVAKADPEILPELTRVVTTATRRQMSPSVSANKR</sequence>
<dbReference type="RefSeq" id="WP_120085305.1">
    <property type="nucleotide sequence ID" value="NZ_QMDW01000016.1"/>
</dbReference>
<protein>
    <recommendedName>
        <fullName evidence="3">Response regulatory domain-containing protein</fullName>
    </recommendedName>
</protein>
<evidence type="ECO:0000313" key="1">
    <source>
        <dbReference type="EMBL" id="RJX48772.1"/>
    </source>
</evidence>
<proteinExistence type="predicted"/>
<name>A0A3A6Q9K4_9EURY</name>
<keyword evidence="2" id="KW-1185">Reference proteome</keyword>
<organism evidence="1 2">
    <name type="scientific">Halonotius pteroides</name>
    <dbReference type="NCBI Taxonomy" id="268735"/>
    <lineage>
        <taxon>Archaea</taxon>
        <taxon>Methanobacteriati</taxon>
        <taxon>Methanobacteriota</taxon>
        <taxon>Stenosarchaea group</taxon>
        <taxon>Halobacteria</taxon>
        <taxon>Halobacteriales</taxon>
        <taxon>Haloferacaceae</taxon>
        <taxon>Halonotius</taxon>
    </lineage>
</organism>